<dbReference type="Pfam" id="PF22746">
    <property type="entry name" value="SHOCT-like_DUF2089-C"/>
    <property type="match status" value="1"/>
</dbReference>
<dbReference type="InterPro" id="IPR053959">
    <property type="entry name" value="YvlB/LiaX_N"/>
</dbReference>
<dbReference type="RefSeq" id="WP_158740979.1">
    <property type="nucleotide sequence ID" value="NZ_WSLF01000009.1"/>
</dbReference>
<feature type="domain" description="DUF4097" evidence="1">
    <location>
        <begin position="126"/>
        <end position="300"/>
    </location>
</feature>
<dbReference type="Proteomes" id="UP000483018">
    <property type="component" value="Unassembled WGS sequence"/>
</dbReference>
<keyword evidence="4" id="KW-1185">Reference proteome</keyword>
<evidence type="ECO:0000259" key="1">
    <source>
        <dbReference type="Pfam" id="PF13349"/>
    </source>
</evidence>
<feature type="domain" description="YvlB/LiaX N-terminal" evidence="2">
    <location>
        <begin position="3"/>
        <end position="34"/>
    </location>
</feature>
<evidence type="ECO:0000259" key="2">
    <source>
        <dbReference type="Pfam" id="PF22746"/>
    </source>
</evidence>
<dbReference type="AlphaFoldDB" id="A0A7C8HDZ7"/>
<protein>
    <submittedName>
        <fullName evidence="3">DUF4097 family beta strand repeat protein</fullName>
    </submittedName>
</protein>
<dbReference type="InterPro" id="IPR025164">
    <property type="entry name" value="Toastrack_DUF4097"/>
</dbReference>
<dbReference type="EMBL" id="WSLF01000009">
    <property type="protein sequence ID" value="KAE9633219.1"/>
    <property type="molecule type" value="Genomic_DNA"/>
</dbReference>
<gene>
    <name evidence="3" type="ORF">GND95_10140</name>
</gene>
<organism evidence="3 4">
    <name type="scientific">Defluviitalea raffinosedens</name>
    <dbReference type="NCBI Taxonomy" id="1450156"/>
    <lineage>
        <taxon>Bacteria</taxon>
        <taxon>Bacillati</taxon>
        <taxon>Bacillota</taxon>
        <taxon>Clostridia</taxon>
        <taxon>Lachnospirales</taxon>
        <taxon>Defluviitaleaceae</taxon>
        <taxon>Defluviitalea</taxon>
    </lineage>
</organism>
<comment type="caution">
    <text evidence="3">The sequence shown here is derived from an EMBL/GenBank/DDBJ whole genome shotgun (WGS) entry which is preliminary data.</text>
</comment>
<evidence type="ECO:0000313" key="4">
    <source>
        <dbReference type="Proteomes" id="UP000483018"/>
    </source>
</evidence>
<name>A0A7C8HDZ7_9FIRM</name>
<sequence length="360" mass="40449">MSEEKMMILKMLEQGKITPSEATELLNAVKDKEKNVRHTSSVQTDFGKKVEILSKDLEPKLKKATKTIFDKTAYFADKLSRTLSDSSTFSPFIGGKEKTVELHVGSKYNAELRFNGKNGMIYIKGYNGDKITAKINYIPKDSSHDITLIESGNIFYLNYDEGYFNRVAVEAFVPDTLFKKLYLETNNDQIIIDGFKAEEMTLYNSNGAIELKNIKTGKLEAETSNGRILLENISGKYMKAETSNGKIQAKQCDIEKMEIATSEAEILLDVSLSKLEESDFYQWSLETSNGAVKMNTLKDSRVGYNLKANTSLNGVQVNIGNMDYKVNEKNYVKGISNHYSMAEKKISLDLETSNAPIIIN</sequence>
<evidence type="ECO:0000313" key="3">
    <source>
        <dbReference type="EMBL" id="KAE9633219.1"/>
    </source>
</evidence>
<dbReference type="Pfam" id="PF13349">
    <property type="entry name" value="DUF4097"/>
    <property type="match status" value="1"/>
</dbReference>
<dbReference type="OrthoDB" id="9808584at2"/>
<proteinExistence type="predicted"/>
<accession>A0A7C8HDZ7</accession>
<reference evidence="3 4" key="1">
    <citation type="submission" date="2019-12" db="EMBL/GenBank/DDBJ databases">
        <title>Defluviitalea raffinosedens, isolated from a biogas fermenter, genome sequencing and characterization.</title>
        <authorList>
            <person name="Rettenmaier R."/>
            <person name="Schneider M."/>
            <person name="Neuhaus K."/>
            <person name="Liebl W."/>
            <person name="Zverlov V."/>
        </authorList>
    </citation>
    <scope>NUCLEOTIDE SEQUENCE [LARGE SCALE GENOMIC DNA]</scope>
    <source>
        <strain evidence="3 4">249c-K6</strain>
    </source>
</reference>